<accession>A0AAV6WR05</accession>
<dbReference type="Proteomes" id="UP000826271">
    <property type="component" value="Unassembled WGS sequence"/>
</dbReference>
<evidence type="ECO:0000259" key="2">
    <source>
        <dbReference type="Pfam" id="PF13839"/>
    </source>
</evidence>
<dbReference type="AlphaFoldDB" id="A0AAV6WR05"/>
<reference evidence="3" key="1">
    <citation type="submission" date="2019-10" db="EMBL/GenBank/DDBJ databases">
        <authorList>
            <person name="Zhang R."/>
            <person name="Pan Y."/>
            <person name="Wang J."/>
            <person name="Ma R."/>
            <person name="Yu S."/>
        </authorList>
    </citation>
    <scope>NUCLEOTIDE SEQUENCE</scope>
    <source>
        <strain evidence="3">LA-IB0</strain>
        <tissue evidence="3">Leaf</tissue>
    </source>
</reference>
<dbReference type="Pfam" id="PF13839">
    <property type="entry name" value="PC-Esterase"/>
    <property type="match status" value="1"/>
</dbReference>
<keyword evidence="4" id="KW-1185">Reference proteome</keyword>
<dbReference type="InterPro" id="IPR026057">
    <property type="entry name" value="TBL_C"/>
</dbReference>
<evidence type="ECO:0000313" key="4">
    <source>
        <dbReference type="Proteomes" id="UP000826271"/>
    </source>
</evidence>
<protein>
    <recommendedName>
        <fullName evidence="2">Trichome birefringence-like C-terminal domain-containing protein</fullName>
    </recommendedName>
</protein>
<dbReference type="PANTHER" id="PTHR32285">
    <property type="entry name" value="PROTEIN TRICHOME BIREFRINGENCE-LIKE 9-RELATED"/>
    <property type="match status" value="1"/>
</dbReference>
<dbReference type="GO" id="GO:0016020">
    <property type="term" value="C:membrane"/>
    <property type="evidence" value="ECO:0007669"/>
    <property type="project" value="UniProtKB-SubCell"/>
</dbReference>
<comment type="similarity">
    <text evidence="1">Belongs to the PC-esterase family. TBL subfamily.</text>
</comment>
<evidence type="ECO:0000313" key="3">
    <source>
        <dbReference type="EMBL" id="KAG8370717.1"/>
    </source>
</evidence>
<name>A0AAV6WR05_9LAMI</name>
<gene>
    <name evidence="3" type="ORF">BUALT_Bualt13G0012300</name>
</gene>
<dbReference type="InterPro" id="IPR029962">
    <property type="entry name" value="TBL"/>
</dbReference>
<feature type="domain" description="Trichome birefringence-like C-terminal" evidence="2">
    <location>
        <begin position="161"/>
        <end position="440"/>
    </location>
</feature>
<sequence>MAKTSSVKSAAIVFGALACSWLAVELALKPWLVKARAAIDKSDPARDPDDADKPSDDEIKIDDEYLFLLDNYNVVKDLRGPSLLVAWFFKSNGSVTEPEKVVESIINGSSKVEFVEEGCDIFDGNWEWDESYPLYQSHDCMFLGVGFRCSENGRADKFYTKFDAKVMLEKLRDRRIVFVGDSLGRNQFESLLCMLSSAIPNKTSIYEVNGSKITKHADSLVFKFSDFNCTVEYYRAPFLVLQSRAPVGAPEKVKLTLKLDQMDWSSTHWKDADLLVLNTGHWWNHEKTIRGGCYFQEGTEIKMEMNIENALRRSVETLMDWISREVNLSKTQIIFRTYSPAHFRDADGRIGCHQETVPDLNTSTVPSETYTEFKTVMNVLSQHPTAGSIDLLNVTRMTSQRKDGHPSVYYLAPLAPLHRQDCSHWCLPGVPDSWNELLFAIFLKRHISRGQHLTRPSNSPTL</sequence>
<dbReference type="EMBL" id="WHWC01000013">
    <property type="protein sequence ID" value="KAG8370717.1"/>
    <property type="molecule type" value="Genomic_DNA"/>
</dbReference>
<dbReference type="GO" id="GO:0005794">
    <property type="term" value="C:Golgi apparatus"/>
    <property type="evidence" value="ECO:0007669"/>
    <property type="project" value="TreeGrafter"/>
</dbReference>
<organism evidence="3 4">
    <name type="scientific">Buddleja alternifolia</name>
    <dbReference type="NCBI Taxonomy" id="168488"/>
    <lineage>
        <taxon>Eukaryota</taxon>
        <taxon>Viridiplantae</taxon>
        <taxon>Streptophyta</taxon>
        <taxon>Embryophyta</taxon>
        <taxon>Tracheophyta</taxon>
        <taxon>Spermatophyta</taxon>
        <taxon>Magnoliopsida</taxon>
        <taxon>eudicotyledons</taxon>
        <taxon>Gunneridae</taxon>
        <taxon>Pentapetalae</taxon>
        <taxon>asterids</taxon>
        <taxon>lamiids</taxon>
        <taxon>Lamiales</taxon>
        <taxon>Scrophulariaceae</taxon>
        <taxon>Buddlejeae</taxon>
        <taxon>Buddleja</taxon>
    </lineage>
</organism>
<evidence type="ECO:0000256" key="1">
    <source>
        <dbReference type="ARBA" id="ARBA00007727"/>
    </source>
</evidence>
<dbReference type="GO" id="GO:0016413">
    <property type="term" value="F:O-acetyltransferase activity"/>
    <property type="evidence" value="ECO:0007669"/>
    <property type="project" value="InterPro"/>
</dbReference>
<dbReference type="PANTHER" id="PTHR32285:SF213">
    <property type="entry name" value="PROTEIN TRICHOME BIREFRINGENCE-LIKE 11"/>
    <property type="match status" value="1"/>
</dbReference>
<proteinExistence type="inferred from homology"/>
<dbReference type="PROSITE" id="PS51257">
    <property type="entry name" value="PROKAR_LIPOPROTEIN"/>
    <property type="match status" value="1"/>
</dbReference>
<comment type="caution">
    <text evidence="3">The sequence shown here is derived from an EMBL/GenBank/DDBJ whole genome shotgun (WGS) entry which is preliminary data.</text>
</comment>